<sequence length="279" mass="31295">MHKIKWVNGDVATIAFSSYRCRPSLAQPPRLDGAAGRVSPGLVVSFWCLQLTHGEICYKKVPRLATLKGSDHRREESAETIHQLKDDSVASKEEKHRSKESASDNGDKQKNDSNANNNDEDLDGMSDDHQFVDKLNNDEIKHDDEEINGDTFTPPELLPITEKLLKKEGKGFVSSTKSPEELADKLFEAFYGGNKVERVESLSEYFNNILMIQAHDATTAFTPTEAEETSTDNIENETEQATIPSDNDDKDENHETTQTAPVLRKRSRSLGKTNKMQRS</sequence>
<feature type="compositionally biased region" description="Basic residues" evidence="1">
    <location>
        <begin position="263"/>
        <end position="279"/>
    </location>
</feature>
<feature type="region of interest" description="Disordered" evidence="1">
    <location>
        <begin position="223"/>
        <end position="279"/>
    </location>
</feature>
<accession>A0AAV1JMA1</accession>
<evidence type="ECO:0000313" key="2">
    <source>
        <dbReference type="EMBL" id="CAK1550021.1"/>
    </source>
</evidence>
<evidence type="ECO:0000313" key="3">
    <source>
        <dbReference type="Proteomes" id="UP001497472"/>
    </source>
</evidence>
<gene>
    <name evidence="2" type="ORF">LNINA_LOCUS9271</name>
</gene>
<keyword evidence="3" id="KW-1185">Reference proteome</keyword>
<feature type="compositionally biased region" description="Acidic residues" evidence="1">
    <location>
        <begin position="225"/>
        <end position="238"/>
    </location>
</feature>
<feature type="compositionally biased region" description="Basic and acidic residues" evidence="1">
    <location>
        <begin position="69"/>
        <end position="111"/>
    </location>
</feature>
<comment type="caution">
    <text evidence="2">The sequence shown here is derived from an EMBL/GenBank/DDBJ whole genome shotgun (WGS) entry which is preliminary data.</text>
</comment>
<proteinExistence type="predicted"/>
<organism evidence="2 3">
    <name type="scientific">Leptosia nina</name>
    <dbReference type="NCBI Taxonomy" id="320188"/>
    <lineage>
        <taxon>Eukaryota</taxon>
        <taxon>Metazoa</taxon>
        <taxon>Ecdysozoa</taxon>
        <taxon>Arthropoda</taxon>
        <taxon>Hexapoda</taxon>
        <taxon>Insecta</taxon>
        <taxon>Pterygota</taxon>
        <taxon>Neoptera</taxon>
        <taxon>Endopterygota</taxon>
        <taxon>Lepidoptera</taxon>
        <taxon>Glossata</taxon>
        <taxon>Ditrysia</taxon>
        <taxon>Papilionoidea</taxon>
        <taxon>Pieridae</taxon>
        <taxon>Pierinae</taxon>
        <taxon>Leptosia</taxon>
    </lineage>
</organism>
<evidence type="ECO:0000256" key="1">
    <source>
        <dbReference type="SAM" id="MobiDB-lite"/>
    </source>
</evidence>
<dbReference type="Proteomes" id="UP001497472">
    <property type="component" value="Unassembled WGS sequence"/>
</dbReference>
<dbReference type="EMBL" id="CAVLEF010000040">
    <property type="protein sequence ID" value="CAK1550021.1"/>
    <property type="molecule type" value="Genomic_DNA"/>
</dbReference>
<feature type="region of interest" description="Disordered" evidence="1">
    <location>
        <begin position="68"/>
        <end position="130"/>
    </location>
</feature>
<dbReference type="AlphaFoldDB" id="A0AAV1JMA1"/>
<name>A0AAV1JMA1_9NEOP</name>
<protein>
    <submittedName>
        <fullName evidence="2">Uncharacterized protein</fullName>
    </submittedName>
</protein>
<reference evidence="2 3" key="1">
    <citation type="submission" date="2023-11" db="EMBL/GenBank/DDBJ databases">
        <authorList>
            <person name="Okamura Y."/>
        </authorList>
    </citation>
    <scope>NUCLEOTIDE SEQUENCE [LARGE SCALE GENOMIC DNA]</scope>
</reference>